<dbReference type="Proteomes" id="UP000199376">
    <property type="component" value="Unassembled WGS sequence"/>
</dbReference>
<name>A0A1I1DUJ4_9LACO</name>
<feature type="binding site" evidence="7">
    <location>
        <position position="54"/>
    </location>
    <ligand>
        <name>carbamoyl phosphate</name>
        <dbReference type="ChEBI" id="CHEBI:58228"/>
    </ligand>
</feature>
<dbReference type="UniPathway" id="UPA00070">
    <property type="reaction ID" value="UER00116"/>
</dbReference>
<dbReference type="GO" id="GO:0005829">
    <property type="term" value="C:cytosol"/>
    <property type="evidence" value="ECO:0007669"/>
    <property type="project" value="TreeGrafter"/>
</dbReference>
<evidence type="ECO:0000256" key="3">
    <source>
        <dbReference type="ARBA" id="ARBA00022679"/>
    </source>
</evidence>
<dbReference type="EC" id="2.1.3.2" evidence="7"/>
<evidence type="ECO:0000256" key="7">
    <source>
        <dbReference type="HAMAP-Rule" id="MF_00001"/>
    </source>
</evidence>
<keyword evidence="3 7" id="KW-0808">Transferase</keyword>
<feature type="binding site" evidence="7">
    <location>
        <position position="137"/>
    </location>
    <ligand>
        <name>carbamoyl phosphate</name>
        <dbReference type="ChEBI" id="CHEBI:58228"/>
    </ligand>
</feature>
<feature type="binding site" evidence="7">
    <location>
        <position position="55"/>
    </location>
    <ligand>
        <name>carbamoyl phosphate</name>
        <dbReference type="ChEBI" id="CHEBI:58228"/>
    </ligand>
</feature>
<comment type="catalytic activity">
    <reaction evidence="6 7">
        <text>carbamoyl phosphate + L-aspartate = N-carbamoyl-L-aspartate + phosphate + H(+)</text>
        <dbReference type="Rhea" id="RHEA:20013"/>
        <dbReference type="ChEBI" id="CHEBI:15378"/>
        <dbReference type="ChEBI" id="CHEBI:29991"/>
        <dbReference type="ChEBI" id="CHEBI:32814"/>
        <dbReference type="ChEBI" id="CHEBI:43474"/>
        <dbReference type="ChEBI" id="CHEBI:58228"/>
        <dbReference type="EC" id="2.1.3.2"/>
    </reaction>
</comment>
<dbReference type="NCBIfam" id="NF002032">
    <property type="entry name" value="PRK00856.1"/>
    <property type="match status" value="1"/>
</dbReference>
<evidence type="ECO:0000256" key="6">
    <source>
        <dbReference type="ARBA" id="ARBA00048859"/>
    </source>
</evidence>
<dbReference type="Pfam" id="PF02729">
    <property type="entry name" value="OTCace_N"/>
    <property type="match status" value="1"/>
</dbReference>
<dbReference type="Pfam" id="PF00185">
    <property type="entry name" value="OTCace"/>
    <property type="match status" value="1"/>
</dbReference>
<feature type="binding site" evidence="7">
    <location>
        <position position="82"/>
    </location>
    <ligand>
        <name>L-aspartate</name>
        <dbReference type="ChEBI" id="CHEBI:29991"/>
    </ligand>
</feature>
<dbReference type="InterPro" id="IPR006132">
    <property type="entry name" value="Asp/Orn_carbamoyltranf_P-bd"/>
</dbReference>
<feature type="domain" description="Aspartate/ornithine carbamoyltransferase Asp/Orn-binding" evidence="8">
    <location>
        <begin position="154"/>
        <end position="298"/>
    </location>
</feature>
<feature type="binding site" evidence="7">
    <location>
        <position position="262"/>
    </location>
    <ligand>
        <name>carbamoyl phosphate</name>
        <dbReference type="ChEBI" id="CHEBI:58228"/>
    </ligand>
</feature>
<dbReference type="PRINTS" id="PR00101">
    <property type="entry name" value="ATCASE"/>
</dbReference>
<comment type="similarity">
    <text evidence="2 7">Belongs to the aspartate/ornithine carbamoyltransferase superfamily. ATCase family.</text>
</comment>
<evidence type="ECO:0000313" key="10">
    <source>
        <dbReference type="EMBL" id="SFB78524.1"/>
    </source>
</evidence>
<comment type="pathway">
    <text evidence="1 7">Pyrimidine metabolism; UMP biosynthesis via de novo pathway; (S)-dihydroorotate from bicarbonate: step 2/3.</text>
</comment>
<evidence type="ECO:0000256" key="2">
    <source>
        <dbReference type="ARBA" id="ARBA00008896"/>
    </source>
</evidence>
<feature type="binding site" evidence="7">
    <location>
        <position position="134"/>
    </location>
    <ligand>
        <name>carbamoyl phosphate</name>
        <dbReference type="ChEBI" id="CHEBI:58228"/>
    </ligand>
</feature>
<dbReference type="PROSITE" id="PS00097">
    <property type="entry name" value="CARBAMOYLTRANSFERASE"/>
    <property type="match status" value="1"/>
</dbReference>
<dbReference type="InterPro" id="IPR002082">
    <property type="entry name" value="Asp_carbamoyltransf"/>
</dbReference>
<evidence type="ECO:0000259" key="8">
    <source>
        <dbReference type="Pfam" id="PF00185"/>
    </source>
</evidence>
<accession>A0A1I1DUJ4</accession>
<dbReference type="PRINTS" id="PR00100">
    <property type="entry name" value="AOTCASE"/>
</dbReference>
<organism evidence="10 11">
    <name type="scientific">Fructobacillus durionis</name>
    <dbReference type="NCBI Taxonomy" id="283737"/>
    <lineage>
        <taxon>Bacteria</taxon>
        <taxon>Bacillati</taxon>
        <taxon>Bacillota</taxon>
        <taxon>Bacilli</taxon>
        <taxon>Lactobacillales</taxon>
        <taxon>Lactobacillaceae</taxon>
        <taxon>Fructobacillus</taxon>
    </lineage>
</organism>
<protein>
    <recommendedName>
        <fullName evidence="7">Aspartate carbamoyltransferase</fullName>
        <ecNumber evidence="7">2.1.3.2</ecNumber>
    </recommendedName>
    <alternativeName>
        <fullName evidence="7">Aspartate transcarbamylase</fullName>
        <shortName evidence="7">ATCase</shortName>
    </alternativeName>
</protein>
<dbReference type="GO" id="GO:0004070">
    <property type="term" value="F:aspartate carbamoyltransferase activity"/>
    <property type="evidence" value="ECO:0007669"/>
    <property type="project" value="UniProtKB-UniRule"/>
</dbReference>
<feature type="binding site" evidence="7">
    <location>
        <position position="219"/>
    </location>
    <ligand>
        <name>L-aspartate</name>
        <dbReference type="ChEBI" id="CHEBI:29991"/>
    </ligand>
</feature>
<dbReference type="InterPro" id="IPR006130">
    <property type="entry name" value="Asp/Orn_carbamoylTrfase"/>
</dbReference>
<feature type="binding site" evidence="7">
    <location>
        <position position="167"/>
    </location>
    <ligand>
        <name>L-aspartate</name>
        <dbReference type="ChEBI" id="CHEBI:29991"/>
    </ligand>
</feature>
<dbReference type="AlphaFoldDB" id="A0A1I1DUJ4"/>
<comment type="subunit">
    <text evidence="7">Heterododecamer (2C3:3R2) of six catalytic PyrB chains organized as two trimers (C3), and six regulatory PyrI chains organized as three dimers (R2).</text>
</comment>
<keyword evidence="11" id="KW-1185">Reference proteome</keyword>
<dbReference type="GO" id="GO:0006520">
    <property type="term" value="P:amino acid metabolic process"/>
    <property type="evidence" value="ECO:0007669"/>
    <property type="project" value="InterPro"/>
</dbReference>
<dbReference type="GO" id="GO:0044205">
    <property type="term" value="P:'de novo' UMP biosynthetic process"/>
    <property type="evidence" value="ECO:0007669"/>
    <property type="project" value="UniProtKB-UniRule"/>
</dbReference>
<keyword evidence="4 7" id="KW-0665">Pyrimidine biosynthesis</keyword>
<reference evidence="10 11" key="1">
    <citation type="submission" date="2016-10" db="EMBL/GenBank/DDBJ databases">
        <authorList>
            <person name="de Groot N.N."/>
        </authorList>
    </citation>
    <scope>NUCLEOTIDE SEQUENCE [LARGE SCALE GENOMIC DNA]</scope>
    <source>
        <strain evidence="10 11">DSM 19113</strain>
    </source>
</reference>
<gene>
    <name evidence="7" type="primary">pyrB</name>
    <name evidence="10" type="ORF">SAMN05660453_0140</name>
</gene>
<feature type="binding site" evidence="7">
    <location>
        <position position="104"/>
    </location>
    <ligand>
        <name>carbamoyl phosphate</name>
        <dbReference type="ChEBI" id="CHEBI:58228"/>
    </ligand>
</feature>
<dbReference type="PANTHER" id="PTHR45753:SF6">
    <property type="entry name" value="ASPARTATE CARBAMOYLTRANSFERASE"/>
    <property type="match status" value="1"/>
</dbReference>
<feature type="domain" description="Aspartate/ornithine carbamoyltransferase carbamoyl-P binding" evidence="9">
    <location>
        <begin position="7"/>
        <end position="146"/>
    </location>
</feature>
<evidence type="ECO:0000256" key="1">
    <source>
        <dbReference type="ARBA" id="ARBA00004852"/>
    </source>
</evidence>
<dbReference type="GO" id="GO:0006207">
    <property type="term" value="P:'de novo' pyrimidine nucleobase biosynthetic process"/>
    <property type="evidence" value="ECO:0007669"/>
    <property type="project" value="InterPro"/>
</dbReference>
<dbReference type="EMBL" id="FOLI01000001">
    <property type="protein sequence ID" value="SFB78524.1"/>
    <property type="molecule type" value="Genomic_DNA"/>
</dbReference>
<dbReference type="NCBIfam" id="TIGR00670">
    <property type="entry name" value="asp_carb_tr"/>
    <property type="match status" value="1"/>
</dbReference>
<dbReference type="HAMAP" id="MF_00001">
    <property type="entry name" value="Asp_carb_tr"/>
    <property type="match status" value="1"/>
</dbReference>
<dbReference type="FunFam" id="3.40.50.1370:FF:000011">
    <property type="entry name" value="Aspartate carbamoyltransferase"/>
    <property type="match status" value="1"/>
</dbReference>
<proteinExistence type="inferred from homology"/>
<sequence length="310" mass="34289">MEKNVHNLVDLADLSKAELNGLLDTAIAYQKGAAVPKLKRDVAVANLFFENSTRTVTSFQMAEHRLGLSRFDVNINGSSVQKGESLADTVKTVQAIGMDLAVIRHSETGWYQNLESDPNIRLSLVNAGDGAGVHPSQTLLDLMTIKKEFGDFAGLKIGIVGDLSHSRVAKSDAKIFKELGMQVFFAGPEEWWSEELAEYGQYEAIDDLLEQVDVLMCLRVQLERLEESGRDNFTADAYHEAYGLTKDRAKRLKGSAIIMHPAPVNRGVEIDSDLVDGAQSRIFDQMANGVYARMAILTRVLQKQGLMEEK</sequence>
<dbReference type="GO" id="GO:0016597">
    <property type="term" value="F:amino acid binding"/>
    <property type="evidence" value="ECO:0007669"/>
    <property type="project" value="InterPro"/>
</dbReference>
<evidence type="ECO:0000259" key="9">
    <source>
        <dbReference type="Pfam" id="PF02729"/>
    </source>
</evidence>
<dbReference type="SUPFAM" id="SSF53671">
    <property type="entry name" value="Aspartate/ornithine carbamoyltransferase"/>
    <property type="match status" value="1"/>
</dbReference>
<dbReference type="PANTHER" id="PTHR45753">
    <property type="entry name" value="ORNITHINE CARBAMOYLTRANSFERASE, MITOCHONDRIAL"/>
    <property type="match status" value="1"/>
</dbReference>
<comment type="function">
    <text evidence="5 7">Catalyzes the condensation of carbamoyl phosphate and aspartate to form carbamoyl aspartate and inorganic phosphate, the committed step in the de novo pyrimidine nucleotide biosynthesis pathway.</text>
</comment>
<dbReference type="Gene3D" id="3.40.50.1370">
    <property type="entry name" value="Aspartate/ornithine carbamoyltransferase"/>
    <property type="match status" value="2"/>
</dbReference>
<dbReference type="InterPro" id="IPR036901">
    <property type="entry name" value="Asp/Orn_carbamoylTrfase_sf"/>
</dbReference>
<evidence type="ECO:0000256" key="4">
    <source>
        <dbReference type="ARBA" id="ARBA00022975"/>
    </source>
</evidence>
<dbReference type="InterPro" id="IPR006131">
    <property type="entry name" value="Asp_carbamoyltransf_Asp/Orn-bd"/>
</dbReference>
<evidence type="ECO:0000313" key="11">
    <source>
        <dbReference type="Proteomes" id="UP000199376"/>
    </source>
</evidence>
<evidence type="ECO:0000256" key="5">
    <source>
        <dbReference type="ARBA" id="ARBA00043884"/>
    </source>
</evidence>
<dbReference type="STRING" id="283737.SAMN05660453_0140"/>
<feature type="binding site" evidence="7">
    <location>
        <position position="263"/>
    </location>
    <ligand>
        <name>carbamoyl phosphate</name>
        <dbReference type="ChEBI" id="CHEBI:58228"/>
    </ligand>
</feature>